<dbReference type="Pfam" id="PF01535">
    <property type="entry name" value="PPR"/>
    <property type="match status" value="1"/>
</dbReference>
<dbReference type="InterPro" id="IPR011990">
    <property type="entry name" value="TPR-like_helical_dom_sf"/>
</dbReference>
<evidence type="ECO:0000313" key="3">
    <source>
        <dbReference type="EMBL" id="KAJ7962807.1"/>
    </source>
</evidence>
<dbReference type="Gene3D" id="1.25.40.10">
    <property type="entry name" value="Tetratricopeptide repeat domain"/>
    <property type="match status" value="3"/>
</dbReference>
<feature type="repeat" description="PPR" evidence="2">
    <location>
        <begin position="1"/>
        <end position="28"/>
    </location>
</feature>
<dbReference type="FunFam" id="1.25.40.10:FF:000158">
    <property type="entry name" value="pentatricopeptide repeat-containing protein At2g33680"/>
    <property type="match status" value="1"/>
</dbReference>
<evidence type="ECO:0000256" key="1">
    <source>
        <dbReference type="ARBA" id="ARBA00022737"/>
    </source>
</evidence>
<dbReference type="InterPro" id="IPR002885">
    <property type="entry name" value="PPR_rpt"/>
</dbReference>
<dbReference type="PANTHER" id="PTHR47926">
    <property type="entry name" value="PENTATRICOPEPTIDE REPEAT-CONTAINING PROTEIN"/>
    <property type="match status" value="1"/>
</dbReference>
<evidence type="ECO:0000313" key="4">
    <source>
        <dbReference type="Proteomes" id="UP001163823"/>
    </source>
</evidence>
<comment type="caution">
    <text evidence="3">The sequence shown here is derived from an EMBL/GenBank/DDBJ whole genome shotgun (WGS) entry which is preliminary data.</text>
</comment>
<dbReference type="GO" id="GO:0099402">
    <property type="term" value="P:plant organ development"/>
    <property type="evidence" value="ECO:0007669"/>
    <property type="project" value="UniProtKB-ARBA"/>
</dbReference>
<dbReference type="AlphaFoldDB" id="A0AAD7LRM4"/>
<feature type="repeat" description="PPR" evidence="2">
    <location>
        <begin position="226"/>
        <end position="260"/>
    </location>
</feature>
<proteinExistence type="predicted"/>
<dbReference type="PROSITE" id="PS51375">
    <property type="entry name" value="PPR"/>
    <property type="match status" value="3"/>
</dbReference>
<evidence type="ECO:0000256" key="2">
    <source>
        <dbReference type="PROSITE-ProRule" id="PRU00708"/>
    </source>
</evidence>
<reference evidence="3" key="1">
    <citation type="journal article" date="2023" name="Science">
        <title>Elucidation of the pathway for biosynthesis of saponin adjuvants from the soapbark tree.</title>
        <authorList>
            <person name="Reed J."/>
            <person name="Orme A."/>
            <person name="El-Demerdash A."/>
            <person name="Owen C."/>
            <person name="Martin L.B.B."/>
            <person name="Misra R.C."/>
            <person name="Kikuchi S."/>
            <person name="Rejzek M."/>
            <person name="Martin A.C."/>
            <person name="Harkess A."/>
            <person name="Leebens-Mack J."/>
            <person name="Louveau T."/>
            <person name="Stephenson M.J."/>
            <person name="Osbourn A."/>
        </authorList>
    </citation>
    <scope>NUCLEOTIDE SEQUENCE</scope>
    <source>
        <strain evidence="3">S10</strain>
    </source>
</reference>
<accession>A0AAD7LRM4</accession>
<name>A0AAD7LRM4_QUISA</name>
<dbReference type="GO" id="GO:0009451">
    <property type="term" value="P:RNA modification"/>
    <property type="evidence" value="ECO:0007669"/>
    <property type="project" value="InterPro"/>
</dbReference>
<feature type="repeat" description="PPR" evidence="2">
    <location>
        <begin position="126"/>
        <end position="160"/>
    </location>
</feature>
<keyword evidence="1" id="KW-0677">Repeat</keyword>
<sequence length="319" mass="35018">MIAGFVQNRHSREALKLFSELHRSGLVPSHSGFTSSLFACANSGDIEMGKQIHSLAIKRRFHFNPFVGNGLICMYAKCRNIQDISRVSGTMIARDNVPWNSLDYRLSENCLLDDARKAFENMPERDVVSWTAIISAYEQAGHGDIAFELFGKMLAGGVKPNQSTISSLLGACGCMGATKLGEQIRALTHKVGLNACLFVSNALISMYFKCGSLDGFQIIQEMSYRDIVSWNAVLAGCGQNGLGVEAVEIFRQMQAAGILPNEISFLGVLCGCSHSGLMDKGWEYFHSMHQDYGIMPLVHHYSCMVSLLGRAGRLSELKS</sequence>
<dbReference type="KEGG" id="qsa:O6P43_017983"/>
<dbReference type="EMBL" id="JARAOO010000007">
    <property type="protein sequence ID" value="KAJ7962807.1"/>
    <property type="molecule type" value="Genomic_DNA"/>
</dbReference>
<keyword evidence="4" id="KW-1185">Reference proteome</keyword>
<organism evidence="3 4">
    <name type="scientific">Quillaja saponaria</name>
    <name type="common">Soap bark tree</name>
    <dbReference type="NCBI Taxonomy" id="32244"/>
    <lineage>
        <taxon>Eukaryota</taxon>
        <taxon>Viridiplantae</taxon>
        <taxon>Streptophyta</taxon>
        <taxon>Embryophyta</taxon>
        <taxon>Tracheophyta</taxon>
        <taxon>Spermatophyta</taxon>
        <taxon>Magnoliopsida</taxon>
        <taxon>eudicotyledons</taxon>
        <taxon>Gunneridae</taxon>
        <taxon>Pentapetalae</taxon>
        <taxon>rosids</taxon>
        <taxon>fabids</taxon>
        <taxon>Fabales</taxon>
        <taxon>Quillajaceae</taxon>
        <taxon>Quillaja</taxon>
    </lineage>
</organism>
<gene>
    <name evidence="3" type="ORF">O6P43_017983</name>
</gene>
<dbReference type="Pfam" id="PF13041">
    <property type="entry name" value="PPR_2"/>
    <property type="match status" value="2"/>
</dbReference>
<dbReference type="InterPro" id="IPR046960">
    <property type="entry name" value="PPR_At4g14850-like_plant"/>
</dbReference>
<dbReference type="Proteomes" id="UP001163823">
    <property type="component" value="Chromosome 7"/>
</dbReference>
<dbReference type="PANTHER" id="PTHR47926:SF533">
    <property type="entry name" value="DYW DOMAIN-CONTAINING PROTEIN"/>
    <property type="match status" value="1"/>
</dbReference>
<dbReference type="GO" id="GO:0003723">
    <property type="term" value="F:RNA binding"/>
    <property type="evidence" value="ECO:0007669"/>
    <property type="project" value="InterPro"/>
</dbReference>
<dbReference type="NCBIfam" id="TIGR00756">
    <property type="entry name" value="PPR"/>
    <property type="match status" value="4"/>
</dbReference>
<protein>
    <submittedName>
        <fullName evidence="3">Pentatricopeptide repeat</fullName>
    </submittedName>
</protein>